<organism evidence="2 3">
    <name type="scientific">Anseongella ginsenosidimutans</name>
    <dbReference type="NCBI Taxonomy" id="496056"/>
    <lineage>
        <taxon>Bacteria</taxon>
        <taxon>Pseudomonadati</taxon>
        <taxon>Bacteroidota</taxon>
        <taxon>Sphingobacteriia</taxon>
        <taxon>Sphingobacteriales</taxon>
        <taxon>Sphingobacteriaceae</taxon>
        <taxon>Anseongella</taxon>
    </lineage>
</organism>
<reference evidence="2 3" key="1">
    <citation type="submission" date="2019-03" db="EMBL/GenBank/DDBJ databases">
        <title>Genomic Encyclopedia of Type Strains, Phase IV (KMG-IV): sequencing the most valuable type-strain genomes for metagenomic binning, comparative biology and taxonomic classification.</title>
        <authorList>
            <person name="Goeker M."/>
        </authorList>
    </citation>
    <scope>NUCLEOTIDE SEQUENCE [LARGE SCALE GENOMIC DNA]</scope>
    <source>
        <strain evidence="2 3">DSM 21100</strain>
    </source>
</reference>
<comment type="caution">
    <text evidence="2">The sequence shown here is derived from an EMBL/GenBank/DDBJ whole genome shotgun (WGS) entry which is preliminary data.</text>
</comment>
<sequence length="380" mass="42958">MKIALVHDDIVRRGGAEQVALAFHAAFPDAPIYTLSYNARATYPEFSSCNIKTSWFGRYLKDEDKVKRFFFPFGVLAMKQLHLKGYDVVLQSTTHCAKYIKTDPGTLIITYCHTPFRLAWSPDSYEKMIGSNFIKRTLYQLVTGILREIDMRAASKTKWFLTNAQVVVPRIKEAYKPSNDIFVINPPVKCRNFHVTDKPGNYYLVVSRFEPYKKVDLVIEAFNEMPDKELVIVGKGTMEKQLKKIAGSNIRFLSGLSSRQLAEVFAGCKALIFPQLEDYGITPLEANAAGRPVIAYGKGGVMDTMIPAAGDASKATAVFFPEQTVEALKSAMEVFEELTFTPAFIRAHAESFDEKNFVDRIRKFVLEKYNLEVADKVQYV</sequence>
<dbReference type="EMBL" id="SMAD01000003">
    <property type="protein sequence ID" value="TCS88249.1"/>
    <property type="molecule type" value="Genomic_DNA"/>
</dbReference>
<protein>
    <submittedName>
        <fullName evidence="2">Glycosyltransferase involved in cell wall biosynthesis</fullName>
    </submittedName>
</protein>
<name>A0A4R3KV50_9SPHI</name>
<keyword evidence="2" id="KW-0808">Transferase</keyword>
<dbReference type="AlphaFoldDB" id="A0A4R3KV50"/>
<evidence type="ECO:0000313" key="2">
    <source>
        <dbReference type="EMBL" id="TCS88249.1"/>
    </source>
</evidence>
<dbReference type="SUPFAM" id="SSF53756">
    <property type="entry name" value="UDP-Glycosyltransferase/glycogen phosphorylase"/>
    <property type="match status" value="1"/>
</dbReference>
<dbReference type="PANTHER" id="PTHR45947:SF3">
    <property type="entry name" value="SULFOQUINOVOSYL TRANSFERASE SQD2"/>
    <property type="match status" value="1"/>
</dbReference>
<feature type="domain" description="Glycosyl transferase family 1" evidence="1">
    <location>
        <begin position="193"/>
        <end position="337"/>
    </location>
</feature>
<dbReference type="PANTHER" id="PTHR45947">
    <property type="entry name" value="SULFOQUINOVOSYL TRANSFERASE SQD2"/>
    <property type="match status" value="1"/>
</dbReference>
<evidence type="ECO:0000259" key="1">
    <source>
        <dbReference type="Pfam" id="PF00534"/>
    </source>
</evidence>
<dbReference type="GO" id="GO:0016757">
    <property type="term" value="F:glycosyltransferase activity"/>
    <property type="evidence" value="ECO:0007669"/>
    <property type="project" value="InterPro"/>
</dbReference>
<gene>
    <name evidence="2" type="ORF">EDD80_103111</name>
</gene>
<dbReference type="InterPro" id="IPR001296">
    <property type="entry name" value="Glyco_trans_1"/>
</dbReference>
<dbReference type="InterPro" id="IPR050194">
    <property type="entry name" value="Glycosyltransferase_grp1"/>
</dbReference>
<dbReference type="Proteomes" id="UP000295807">
    <property type="component" value="Unassembled WGS sequence"/>
</dbReference>
<accession>A0A4R3KV50</accession>
<dbReference type="RefSeq" id="WP_207910239.1">
    <property type="nucleotide sequence ID" value="NZ_CP042432.1"/>
</dbReference>
<dbReference type="Gene3D" id="3.40.50.2000">
    <property type="entry name" value="Glycogen Phosphorylase B"/>
    <property type="match status" value="1"/>
</dbReference>
<proteinExistence type="predicted"/>
<evidence type="ECO:0000313" key="3">
    <source>
        <dbReference type="Proteomes" id="UP000295807"/>
    </source>
</evidence>
<keyword evidence="3" id="KW-1185">Reference proteome</keyword>
<dbReference type="Pfam" id="PF00534">
    <property type="entry name" value="Glycos_transf_1"/>
    <property type="match status" value="1"/>
</dbReference>